<name>A0A1E7KFV0_9ACTN</name>
<evidence type="ECO:0000313" key="6">
    <source>
        <dbReference type="EMBL" id="OEV02809.1"/>
    </source>
</evidence>
<evidence type="ECO:0000256" key="1">
    <source>
        <dbReference type="ARBA" id="ARBA00022491"/>
    </source>
</evidence>
<dbReference type="PRINTS" id="PR00040">
    <property type="entry name" value="HTHMERR"/>
</dbReference>
<dbReference type="GO" id="GO:0003700">
    <property type="term" value="F:DNA-binding transcription factor activity"/>
    <property type="evidence" value="ECO:0007669"/>
    <property type="project" value="InterPro"/>
</dbReference>
<dbReference type="AlphaFoldDB" id="A0A1E7KFV0"/>
<keyword evidence="3" id="KW-0238">DNA-binding</keyword>
<dbReference type="STRING" id="1075402.AN216_15380"/>
<dbReference type="InterPro" id="IPR047057">
    <property type="entry name" value="MerR_fam"/>
</dbReference>
<keyword evidence="1" id="KW-0678">Repressor</keyword>
<organism evidence="6 7">
    <name type="scientific">Streptomyces oceani</name>
    <dbReference type="NCBI Taxonomy" id="1075402"/>
    <lineage>
        <taxon>Bacteria</taxon>
        <taxon>Bacillati</taxon>
        <taxon>Actinomycetota</taxon>
        <taxon>Actinomycetes</taxon>
        <taxon>Kitasatosporales</taxon>
        <taxon>Streptomycetaceae</taxon>
        <taxon>Streptomyces</taxon>
    </lineage>
</organism>
<dbReference type="InterPro" id="IPR009061">
    <property type="entry name" value="DNA-bd_dom_put_sf"/>
</dbReference>
<accession>A0A1E7KFV0</accession>
<evidence type="ECO:0000313" key="7">
    <source>
        <dbReference type="Proteomes" id="UP000176101"/>
    </source>
</evidence>
<dbReference type="Proteomes" id="UP000176101">
    <property type="component" value="Unassembled WGS sequence"/>
</dbReference>
<dbReference type="PROSITE" id="PS50937">
    <property type="entry name" value="HTH_MERR_2"/>
    <property type="match status" value="1"/>
</dbReference>
<dbReference type="SUPFAM" id="SSF46955">
    <property type="entry name" value="Putative DNA-binding domain"/>
    <property type="match status" value="1"/>
</dbReference>
<dbReference type="PATRIC" id="fig|1075402.3.peg.1999"/>
<dbReference type="SMART" id="SM00422">
    <property type="entry name" value="HTH_MERR"/>
    <property type="match status" value="1"/>
</dbReference>
<gene>
    <name evidence="6" type="ORF">AN216_15380</name>
</gene>
<evidence type="ECO:0000256" key="2">
    <source>
        <dbReference type="ARBA" id="ARBA00023015"/>
    </source>
</evidence>
<dbReference type="EMBL" id="LJGU01000127">
    <property type="protein sequence ID" value="OEV02809.1"/>
    <property type="molecule type" value="Genomic_DNA"/>
</dbReference>
<evidence type="ECO:0000259" key="5">
    <source>
        <dbReference type="PROSITE" id="PS50937"/>
    </source>
</evidence>
<dbReference type="PANTHER" id="PTHR30204:SF69">
    <property type="entry name" value="MERR-FAMILY TRANSCRIPTIONAL REGULATOR"/>
    <property type="match status" value="1"/>
</dbReference>
<protein>
    <submittedName>
        <fullName evidence="6">MerR family transcriptional regulator</fullName>
    </submittedName>
</protein>
<dbReference type="OrthoDB" id="4569196at2"/>
<dbReference type="GO" id="GO:0003677">
    <property type="term" value="F:DNA binding"/>
    <property type="evidence" value="ECO:0007669"/>
    <property type="project" value="UniProtKB-KW"/>
</dbReference>
<keyword evidence="2" id="KW-0805">Transcription regulation</keyword>
<sequence length="267" mass="30200">MLTISQLASYAGVTVRAVRHYHQVGLLPEPERDRSGYRSYDAQAVVELIRIRTLANAGVPLAQVPELLDASPEKFGEAVREIDRRLGSEIRRLQRHREEIAELAAGDSLALPEEAVAYLGMLRDVGVCEEVIEVERDAWILIAAQWPERMAAWMADKRRQFDDPRMVRLYQLLDPAEMATDDPRLHEAADLLVELTEEWATRPQPDELAERTIVGLLDSFADHFASVTDRLQELLNERGWAGWTHLERTRVQRGPAGDVRPADPPAT</sequence>
<dbReference type="PANTHER" id="PTHR30204">
    <property type="entry name" value="REDOX-CYCLING DRUG-SENSING TRANSCRIPTIONAL ACTIVATOR SOXR"/>
    <property type="match status" value="1"/>
</dbReference>
<evidence type="ECO:0000256" key="3">
    <source>
        <dbReference type="ARBA" id="ARBA00023125"/>
    </source>
</evidence>
<dbReference type="InterPro" id="IPR000551">
    <property type="entry name" value="MerR-type_HTH_dom"/>
</dbReference>
<keyword evidence="7" id="KW-1185">Reference proteome</keyword>
<dbReference type="RefSeq" id="WP_070197203.1">
    <property type="nucleotide sequence ID" value="NZ_LJGU01000127.1"/>
</dbReference>
<dbReference type="Gene3D" id="1.10.1660.10">
    <property type="match status" value="1"/>
</dbReference>
<comment type="caution">
    <text evidence="6">The sequence shown here is derived from an EMBL/GenBank/DDBJ whole genome shotgun (WGS) entry which is preliminary data.</text>
</comment>
<reference evidence="6 7" key="1">
    <citation type="journal article" date="2016" name="Front. Microbiol.">
        <title>Comparative Genomics Analysis of Streptomyces Species Reveals Their Adaptation to the Marine Environment and Their Diversity at the Genomic Level.</title>
        <authorList>
            <person name="Tian X."/>
            <person name="Zhang Z."/>
            <person name="Yang T."/>
            <person name="Chen M."/>
            <person name="Li J."/>
            <person name="Chen F."/>
            <person name="Yang J."/>
            <person name="Li W."/>
            <person name="Zhang B."/>
            <person name="Zhang Z."/>
            <person name="Wu J."/>
            <person name="Zhang C."/>
            <person name="Long L."/>
            <person name="Xiao J."/>
        </authorList>
    </citation>
    <scope>NUCLEOTIDE SEQUENCE [LARGE SCALE GENOMIC DNA]</scope>
    <source>
        <strain evidence="6 7">SCSIO 02100</strain>
    </source>
</reference>
<feature type="domain" description="HTH merR-type" evidence="5">
    <location>
        <begin position="1"/>
        <end position="70"/>
    </location>
</feature>
<dbReference type="Pfam" id="PF13411">
    <property type="entry name" value="MerR_1"/>
    <property type="match status" value="1"/>
</dbReference>
<evidence type="ECO:0000256" key="4">
    <source>
        <dbReference type="ARBA" id="ARBA00023163"/>
    </source>
</evidence>
<dbReference type="CDD" id="cd00592">
    <property type="entry name" value="HTH_MerR-like"/>
    <property type="match status" value="1"/>
</dbReference>
<proteinExistence type="predicted"/>
<keyword evidence="4" id="KW-0804">Transcription</keyword>